<evidence type="ECO:0000313" key="1">
    <source>
        <dbReference type="EMBL" id="CAI9952889.1"/>
    </source>
</evidence>
<evidence type="ECO:0000313" key="2">
    <source>
        <dbReference type="EMBL" id="CAL5985331.1"/>
    </source>
</evidence>
<dbReference type="EMBL" id="CATOUU010000834">
    <property type="protein sequence ID" value="CAI9952889.1"/>
    <property type="molecule type" value="Genomic_DNA"/>
</dbReference>
<organism evidence="1">
    <name type="scientific">Hexamita inflata</name>
    <dbReference type="NCBI Taxonomy" id="28002"/>
    <lineage>
        <taxon>Eukaryota</taxon>
        <taxon>Metamonada</taxon>
        <taxon>Diplomonadida</taxon>
        <taxon>Hexamitidae</taxon>
        <taxon>Hexamitinae</taxon>
        <taxon>Hexamita</taxon>
    </lineage>
</organism>
<name>A0AA86Q5R5_9EUKA</name>
<proteinExistence type="predicted"/>
<dbReference type="EMBL" id="CAXDID020000018">
    <property type="protein sequence ID" value="CAL5985331.1"/>
    <property type="molecule type" value="Genomic_DNA"/>
</dbReference>
<accession>A0AA86Q5R5</accession>
<keyword evidence="3" id="KW-1185">Reference proteome</keyword>
<comment type="caution">
    <text evidence="1">The sequence shown here is derived from an EMBL/GenBank/DDBJ whole genome shotgun (WGS) entry which is preliminary data.</text>
</comment>
<reference evidence="1" key="1">
    <citation type="submission" date="2023-06" db="EMBL/GenBank/DDBJ databases">
        <authorList>
            <person name="Kurt Z."/>
        </authorList>
    </citation>
    <scope>NUCLEOTIDE SEQUENCE</scope>
</reference>
<reference evidence="2 3" key="2">
    <citation type="submission" date="2024-07" db="EMBL/GenBank/DDBJ databases">
        <authorList>
            <person name="Akdeniz Z."/>
        </authorList>
    </citation>
    <scope>NUCLEOTIDE SEQUENCE [LARGE SCALE GENOMIC DNA]</scope>
</reference>
<dbReference type="Proteomes" id="UP001642409">
    <property type="component" value="Unassembled WGS sequence"/>
</dbReference>
<dbReference type="AlphaFoldDB" id="A0AA86Q5R5"/>
<sequence length="108" mass="12909">MCIYYVYSYIFDVKNGRLYLQVLFCCICQKFQQIYVYYTKTPQNIRKICSKLQVSDTKQYIQGLEQENPHCFCGLVRVQTRKYPAKKHLSQKSLNIVDKVKIKSFLFV</sequence>
<protein>
    <submittedName>
        <fullName evidence="2">Hypothetical_protein</fullName>
    </submittedName>
</protein>
<gene>
    <name evidence="1" type="ORF">HINF_LOCUS40534</name>
    <name evidence="2" type="ORF">HINF_LOCUS8792</name>
</gene>
<evidence type="ECO:0000313" key="3">
    <source>
        <dbReference type="Proteomes" id="UP001642409"/>
    </source>
</evidence>